<evidence type="ECO:0000313" key="2">
    <source>
        <dbReference type="Proteomes" id="UP000608420"/>
    </source>
</evidence>
<sequence length="392" mass="45846">MTFSAITPFLYHLRNNKDINEGTEFEDQKKDISIILRQICSKSENLNFLLGSGCSLPAIQLMGNTFMELKRSEPLLNDVLGKYNADNRDIEGFLNHLNHGLNFLEPGSDHYKKIEEAFKTTKKFLLKSIKLDYYVKTDDQPTTGDLNTIATLDLYLRFYRSIFSFREFNKQVSPVNIFTTNYDLFSEVSLEMLGIHYTNGFKGFVSRTFDPSVFRFRLVDEENRYKEKWSAVRRFVKLFKIHGSIDWRFDEKDQAIKQSNNIDIDYANYSQEILIYPTLQKHLESQQSPYSELFREFTNHMQRKNSTLIVIGYGFPDEHINQLISQSLQHDDFNLIVFGNKNELNAKLFIEKHKEKSNFHFIGGNFNNLNDGHYFSNVIQLLEDGINNADSK</sequence>
<proteinExistence type="predicted"/>
<gene>
    <name evidence="1" type="ORF">GCM10010913_21070</name>
</gene>
<dbReference type="Pfam" id="PF13289">
    <property type="entry name" value="SIR2_2"/>
    <property type="match status" value="1"/>
</dbReference>
<accession>A0ABQ1VU08</accession>
<evidence type="ECO:0000313" key="1">
    <source>
        <dbReference type="EMBL" id="GGF99078.1"/>
    </source>
</evidence>
<name>A0ABQ1VU08_9BACL</name>
<reference evidence="2" key="1">
    <citation type="journal article" date="2019" name="Int. J. Syst. Evol. Microbiol.">
        <title>The Global Catalogue of Microorganisms (GCM) 10K type strain sequencing project: providing services to taxonomists for standard genome sequencing and annotation.</title>
        <authorList>
            <consortium name="The Broad Institute Genomics Platform"/>
            <consortium name="The Broad Institute Genome Sequencing Center for Infectious Disease"/>
            <person name="Wu L."/>
            <person name="Ma J."/>
        </authorList>
    </citation>
    <scope>NUCLEOTIDE SEQUENCE [LARGE SCALE GENOMIC DNA]</scope>
    <source>
        <strain evidence="2">CGMCC 1.15420</strain>
    </source>
</reference>
<organism evidence="1 2">
    <name type="scientific">Paenibacillus aceti</name>
    <dbReference type="NCBI Taxonomy" id="1820010"/>
    <lineage>
        <taxon>Bacteria</taxon>
        <taxon>Bacillati</taxon>
        <taxon>Bacillota</taxon>
        <taxon>Bacilli</taxon>
        <taxon>Bacillales</taxon>
        <taxon>Paenibacillaceae</taxon>
        <taxon>Paenibacillus</taxon>
    </lineage>
</organism>
<evidence type="ECO:0008006" key="3">
    <source>
        <dbReference type="Google" id="ProtNLM"/>
    </source>
</evidence>
<keyword evidence="2" id="KW-1185">Reference proteome</keyword>
<comment type="caution">
    <text evidence="1">The sequence shown here is derived from an EMBL/GenBank/DDBJ whole genome shotgun (WGS) entry which is preliminary data.</text>
</comment>
<dbReference type="EMBL" id="BMIW01000012">
    <property type="protein sequence ID" value="GGF99078.1"/>
    <property type="molecule type" value="Genomic_DNA"/>
</dbReference>
<protein>
    <recommendedName>
        <fullName evidence="3">SIR2-like domain-containing protein</fullName>
    </recommendedName>
</protein>
<dbReference type="RefSeq" id="WP_120461838.1">
    <property type="nucleotide sequence ID" value="NZ_BMIW01000012.1"/>
</dbReference>
<dbReference type="Proteomes" id="UP000608420">
    <property type="component" value="Unassembled WGS sequence"/>
</dbReference>